<organism evidence="2 3">
    <name type="scientific">Cymbomonas tetramitiformis</name>
    <dbReference type="NCBI Taxonomy" id="36881"/>
    <lineage>
        <taxon>Eukaryota</taxon>
        <taxon>Viridiplantae</taxon>
        <taxon>Chlorophyta</taxon>
        <taxon>Pyramimonadophyceae</taxon>
        <taxon>Pyramimonadales</taxon>
        <taxon>Pyramimonadaceae</taxon>
        <taxon>Cymbomonas</taxon>
    </lineage>
</organism>
<evidence type="ECO:0000259" key="1">
    <source>
        <dbReference type="Pfam" id="PF11715"/>
    </source>
</evidence>
<evidence type="ECO:0000313" key="2">
    <source>
        <dbReference type="EMBL" id="KAK3277246.1"/>
    </source>
</evidence>
<accession>A0AAE0L9M0</accession>
<dbReference type="AlphaFoldDB" id="A0AAE0L9M0"/>
<name>A0AAE0L9M0_9CHLO</name>
<dbReference type="SUPFAM" id="SSF50978">
    <property type="entry name" value="WD40 repeat-like"/>
    <property type="match status" value="1"/>
</dbReference>
<feature type="non-terminal residue" evidence="2">
    <location>
        <position position="370"/>
    </location>
</feature>
<dbReference type="Proteomes" id="UP001190700">
    <property type="component" value="Unassembled WGS sequence"/>
</dbReference>
<dbReference type="EMBL" id="LGRX02006199">
    <property type="protein sequence ID" value="KAK3277246.1"/>
    <property type="molecule type" value="Genomic_DNA"/>
</dbReference>
<comment type="caution">
    <text evidence="2">The sequence shown here is derived from an EMBL/GenBank/DDBJ whole genome shotgun (WGS) entry which is preliminary data.</text>
</comment>
<dbReference type="Pfam" id="PF11715">
    <property type="entry name" value="Beta-prop_Nup120_160"/>
    <property type="match status" value="1"/>
</dbReference>
<dbReference type="InterPro" id="IPR059141">
    <property type="entry name" value="Beta-prop_Nup120_160"/>
</dbReference>
<keyword evidence="3" id="KW-1185">Reference proteome</keyword>
<dbReference type="InterPro" id="IPR036322">
    <property type="entry name" value="WD40_repeat_dom_sf"/>
</dbReference>
<protein>
    <recommendedName>
        <fullName evidence="1">Nucleoporin Nup120/160 beta-propeller domain-containing protein</fullName>
    </recommendedName>
</protein>
<evidence type="ECO:0000313" key="3">
    <source>
        <dbReference type="Proteomes" id="UP001190700"/>
    </source>
</evidence>
<gene>
    <name evidence="2" type="ORF">CYMTET_14738</name>
</gene>
<reference evidence="2 3" key="1">
    <citation type="journal article" date="2015" name="Genome Biol. Evol.">
        <title>Comparative Genomics of a Bacterivorous Green Alga Reveals Evolutionary Causalities and Consequences of Phago-Mixotrophic Mode of Nutrition.</title>
        <authorList>
            <person name="Burns J.A."/>
            <person name="Paasch A."/>
            <person name="Narechania A."/>
            <person name="Kim E."/>
        </authorList>
    </citation>
    <scope>NUCLEOTIDE SEQUENCE [LARGE SCALE GENOMIC DNA]</scope>
    <source>
        <strain evidence="2 3">PLY_AMNH</strain>
    </source>
</reference>
<feature type="domain" description="Nucleoporin Nup120/160 beta-propeller" evidence="1">
    <location>
        <begin position="55"/>
        <end position="258"/>
    </location>
</feature>
<proteinExistence type="predicted"/>
<sequence>MNPDRQEPVAYREVAACYENSAIRDVNIENEYHECLFTFPTHTAVGASHSFGPGRFLSWRLAESTPKVLELAEMSTNGALRDNLLRFHLPAAIFPQIVVSSDQDKLFALTLDGMVYCLILPRPAQADASCLADFDGRGVQSFDLRRAMLSDKIENPTAMAFLEDRICIGGSNGSILSVQISLFGSADVSAASAGISVLKDPIIQRLWTGLVQRPIPPIKYLYSCAWQGESFLFSIDEESNLRVWDPRKQQRVLFTTLCGRQGTEAPLRPIAFCVQSTADRNCDIAVAFSSDSWAYLGICRMSLQDGQENAAQILFCDLLFCQVFPTACIGHVGPLEEVALGPGLVKAIQGGGEQFWVVIQHVNDAGITET</sequence>